<reference evidence="17 18" key="1">
    <citation type="submission" date="2024-02" db="EMBL/GenBank/DDBJ databases">
        <title>Chromosome-scale genome assembly of the rough periwinkle Littorina saxatilis.</title>
        <authorList>
            <person name="De Jode A."/>
            <person name="Faria R."/>
            <person name="Formenti G."/>
            <person name="Sims Y."/>
            <person name="Smith T.P."/>
            <person name="Tracey A."/>
            <person name="Wood J.M.D."/>
            <person name="Zagrodzka Z.B."/>
            <person name="Johannesson K."/>
            <person name="Butlin R.K."/>
            <person name="Leder E.H."/>
        </authorList>
    </citation>
    <scope>NUCLEOTIDE SEQUENCE [LARGE SCALE GENOMIC DNA]</scope>
    <source>
        <strain evidence="17">Snail1</strain>
        <tissue evidence="17">Muscle</tissue>
    </source>
</reference>
<dbReference type="PANTHER" id="PTHR23339">
    <property type="entry name" value="TYROSINE SPECIFIC PROTEIN PHOSPHATASE AND DUAL SPECIFICITY PROTEIN PHOSPHATASE"/>
    <property type="match status" value="1"/>
</dbReference>
<evidence type="ECO:0000256" key="4">
    <source>
        <dbReference type="ARBA" id="ARBA00013064"/>
    </source>
</evidence>
<dbReference type="PROSITE" id="PS50054">
    <property type="entry name" value="TYR_PHOSPHATASE_DUAL"/>
    <property type="match status" value="1"/>
</dbReference>
<comment type="subcellular location">
    <subcellularLocation>
        <location evidence="2">Cytoplasm</location>
        <location evidence="2">Cytosol</location>
    </subcellularLocation>
    <subcellularLocation>
        <location evidence="1">Nucleus</location>
    </subcellularLocation>
</comment>
<dbReference type="InterPro" id="IPR000242">
    <property type="entry name" value="PTP_cat"/>
</dbReference>
<dbReference type="PRINTS" id="PR00700">
    <property type="entry name" value="PRTYPHPHTASE"/>
</dbReference>
<protein>
    <recommendedName>
        <fullName evidence="13">Dual specificity protein phosphatase 23</fullName>
        <ecNumber evidence="5">3.1.3.16</ecNumber>
        <ecNumber evidence="4">3.1.3.48</ecNumber>
    </recommendedName>
    <alternativeName>
        <fullName evidence="14">Low molecular mass dual specificity phosphatase 3</fullName>
    </alternativeName>
</protein>
<dbReference type="EC" id="3.1.3.48" evidence="4"/>
<evidence type="ECO:0000256" key="2">
    <source>
        <dbReference type="ARBA" id="ARBA00004514"/>
    </source>
</evidence>
<feature type="domain" description="Tyrosine specific protein phosphatases" evidence="16">
    <location>
        <begin position="83"/>
        <end position="148"/>
    </location>
</feature>
<proteinExistence type="inferred from homology"/>
<dbReference type="InterPro" id="IPR016130">
    <property type="entry name" value="Tyr_Pase_AS"/>
</dbReference>
<dbReference type="GO" id="GO:0005634">
    <property type="term" value="C:nucleus"/>
    <property type="evidence" value="ECO:0007669"/>
    <property type="project" value="UniProtKB-SubCell"/>
</dbReference>
<comment type="similarity">
    <text evidence="3">Belongs to the protein-tyrosine phosphatase family. Non-receptor class dual specificity subfamily.</text>
</comment>
<dbReference type="FunFam" id="3.90.190.10:FF:000063">
    <property type="entry name" value="Dual specificity phosphatase 23"/>
    <property type="match status" value="1"/>
</dbReference>
<gene>
    <name evidence="17" type="ORF">V1264_023192</name>
</gene>
<keyword evidence="6" id="KW-0963">Cytoplasm</keyword>
<keyword evidence="7" id="KW-0378">Hydrolase</keyword>
<evidence type="ECO:0000256" key="14">
    <source>
        <dbReference type="ARBA" id="ARBA00081937"/>
    </source>
</evidence>
<evidence type="ECO:0000256" key="13">
    <source>
        <dbReference type="ARBA" id="ARBA00068789"/>
    </source>
</evidence>
<dbReference type="SMART" id="SM00404">
    <property type="entry name" value="PTPc_motif"/>
    <property type="match status" value="1"/>
</dbReference>
<dbReference type="Proteomes" id="UP001374579">
    <property type="component" value="Unassembled WGS sequence"/>
</dbReference>
<dbReference type="Gene3D" id="3.90.190.10">
    <property type="entry name" value="Protein tyrosine phosphatase superfamily"/>
    <property type="match status" value="1"/>
</dbReference>
<evidence type="ECO:0000256" key="11">
    <source>
        <dbReference type="ARBA" id="ARBA00048336"/>
    </source>
</evidence>
<dbReference type="SMART" id="SM00195">
    <property type="entry name" value="DSPc"/>
    <property type="match status" value="1"/>
</dbReference>
<dbReference type="InterPro" id="IPR000387">
    <property type="entry name" value="Tyr_Pase_dom"/>
</dbReference>
<comment type="catalytic activity">
    <reaction evidence="11">
        <text>O-phospho-L-threonyl-[protein] + H2O = L-threonyl-[protein] + phosphate</text>
        <dbReference type="Rhea" id="RHEA:47004"/>
        <dbReference type="Rhea" id="RHEA-COMP:11060"/>
        <dbReference type="Rhea" id="RHEA-COMP:11605"/>
        <dbReference type="ChEBI" id="CHEBI:15377"/>
        <dbReference type="ChEBI" id="CHEBI:30013"/>
        <dbReference type="ChEBI" id="CHEBI:43474"/>
        <dbReference type="ChEBI" id="CHEBI:61977"/>
        <dbReference type="EC" id="3.1.3.16"/>
    </reaction>
</comment>
<accession>A0AAN9G941</accession>
<keyword evidence="9" id="KW-0539">Nucleus</keyword>
<evidence type="ECO:0000256" key="9">
    <source>
        <dbReference type="ARBA" id="ARBA00023242"/>
    </source>
</evidence>
<dbReference type="Pfam" id="PF22784">
    <property type="entry name" value="PTP-SAK"/>
    <property type="match status" value="1"/>
</dbReference>
<dbReference type="EC" id="3.1.3.16" evidence="5"/>
<evidence type="ECO:0000256" key="12">
    <source>
        <dbReference type="ARBA" id="ARBA00053915"/>
    </source>
</evidence>
<evidence type="ECO:0000259" key="15">
    <source>
        <dbReference type="PROSITE" id="PS50054"/>
    </source>
</evidence>
<comment type="function">
    <text evidence="12">Protein phosphatase that mediates dephosphorylation of proteins phosphorylated on Tyr and Ser/Thr residues. In vitro, it can dephosphorylate p44-ERK1 (MAPK3) but not p54 SAPK-beta (MAPK10) in vitro. Able to enhance activation of JNK and p38 (MAPK14).</text>
</comment>
<evidence type="ECO:0000256" key="3">
    <source>
        <dbReference type="ARBA" id="ARBA00008601"/>
    </source>
</evidence>
<evidence type="ECO:0000313" key="18">
    <source>
        <dbReference type="Proteomes" id="UP001374579"/>
    </source>
</evidence>
<dbReference type="EMBL" id="JBAMIC010000011">
    <property type="protein sequence ID" value="KAK7100203.1"/>
    <property type="molecule type" value="Genomic_DNA"/>
</dbReference>
<keyword evidence="8" id="KW-0904">Protein phosphatase</keyword>
<dbReference type="SUPFAM" id="SSF52799">
    <property type="entry name" value="(Phosphotyrosine protein) phosphatases II"/>
    <property type="match status" value="1"/>
</dbReference>
<keyword evidence="18" id="KW-1185">Reference proteome</keyword>
<evidence type="ECO:0000256" key="1">
    <source>
        <dbReference type="ARBA" id="ARBA00004123"/>
    </source>
</evidence>
<evidence type="ECO:0000259" key="16">
    <source>
        <dbReference type="PROSITE" id="PS50056"/>
    </source>
</evidence>
<dbReference type="GO" id="GO:0004725">
    <property type="term" value="F:protein tyrosine phosphatase activity"/>
    <property type="evidence" value="ECO:0007669"/>
    <property type="project" value="UniProtKB-EC"/>
</dbReference>
<dbReference type="PROSITE" id="PS50056">
    <property type="entry name" value="TYR_PHOSPHATASE_2"/>
    <property type="match status" value="1"/>
</dbReference>
<feature type="domain" description="Tyrosine-protein phosphatase" evidence="15">
    <location>
        <begin position="15"/>
        <end position="169"/>
    </location>
</feature>
<sequence>MAATQSLDDIEMPRNFSWVIDDLLCACAYPGRSEHLRYLRNQGVTCIVTLTAEHDLPAEDIQDFEVVLLKMVDFTPPTMEQVLRFVEVMEQAEDCKQSVAVHCAAGRGRTGTVISCYLVKKLGLTAHQAIQLLRRLRPGSVETEAQADMVSKYESLLKQLRPEGQSATACQGFKQYQAFLDELHSQSTETQFSRLQICRSLEDLSLNADQCESSRDQFTSESKETQSCTLQLGGNCEDLLDGGDCQTAEEQRSISQDAS</sequence>
<evidence type="ECO:0000313" key="17">
    <source>
        <dbReference type="EMBL" id="KAK7100203.1"/>
    </source>
</evidence>
<comment type="catalytic activity">
    <reaction evidence="10">
        <text>O-phospho-L-seryl-[protein] + H2O = L-seryl-[protein] + phosphate</text>
        <dbReference type="Rhea" id="RHEA:20629"/>
        <dbReference type="Rhea" id="RHEA-COMP:9863"/>
        <dbReference type="Rhea" id="RHEA-COMP:11604"/>
        <dbReference type="ChEBI" id="CHEBI:15377"/>
        <dbReference type="ChEBI" id="CHEBI:29999"/>
        <dbReference type="ChEBI" id="CHEBI:43474"/>
        <dbReference type="ChEBI" id="CHEBI:83421"/>
        <dbReference type="EC" id="3.1.3.16"/>
    </reaction>
</comment>
<dbReference type="InterPro" id="IPR050561">
    <property type="entry name" value="PTP"/>
</dbReference>
<evidence type="ECO:0000256" key="5">
    <source>
        <dbReference type="ARBA" id="ARBA00013081"/>
    </source>
</evidence>
<organism evidence="17 18">
    <name type="scientific">Littorina saxatilis</name>
    <dbReference type="NCBI Taxonomy" id="31220"/>
    <lineage>
        <taxon>Eukaryota</taxon>
        <taxon>Metazoa</taxon>
        <taxon>Spiralia</taxon>
        <taxon>Lophotrochozoa</taxon>
        <taxon>Mollusca</taxon>
        <taxon>Gastropoda</taxon>
        <taxon>Caenogastropoda</taxon>
        <taxon>Littorinimorpha</taxon>
        <taxon>Littorinoidea</taxon>
        <taxon>Littorinidae</taxon>
        <taxon>Littorina</taxon>
    </lineage>
</organism>
<dbReference type="GO" id="GO:0005829">
    <property type="term" value="C:cytosol"/>
    <property type="evidence" value="ECO:0007669"/>
    <property type="project" value="UniProtKB-SubCell"/>
</dbReference>
<dbReference type="PROSITE" id="PS00383">
    <property type="entry name" value="TYR_PHOSPHATASE_1"/>
    <property type="match status" value="1"/>
</dbReference>
<dbReference type="InterPro" id="IPR029021">
    <property type="entry name" value="Prot-tyrosine_phosphatase-like"/>
</dbReference>
<dbReference type="InterPro" id="IPR020422">
    <property type="entry name" value="TYR_PHOSPHATASE_DUAL_dom"/>
</dbReference>
<dbReference type="InterPro" id="IPR003595">
    <property type="entry name" value="Tyr_Pase_cat"/>
</dbReference>
<evidence type="ECO:0000256" key="6">
    <source>
        <dbReference type="ARBA" id="ARBA00022490"/>
    </source>
</evidence>
<evidence type="ECO:0000256" key="10">
    <source>
        <dbReference type="ARBA" id="ARBA00047761"/>
    </source>
</evidence>
<evidence type="ECO:0000256" key="7">
    <source>
        <dbReference type="ARBA" id="ARBA00022801"/>
    </source>
</evidence>
<name>A0AAN9G941_9CAEN</name>
<dbReference type="InterPro" id="IPR057023">
    <property type="entry name" value="PTP-SAK"/>
</dbReference>
<evidence type="ECO:0000256" key="8">
    <source>
        <dbReference type="ARBA" id="ARBA00022912"/>
    </source>
</evidence>
<dbReference type="AlphaFoldDB" id="A0AAN9G941"/>
<dbReference type="GO" id="GO:0004722">
    <property type="term" value="F:protein serine/threonine phosphatase activity"/>
    <property type="evidence" value="ECO:0007669"/>
    <property type="project" value="UniProtKB-EC"/>
</dbReference>
<comment type="caution">
    <text evidence="17">The sequence shown here is derived from an EMBL/GenBank/DDBJ whole genome shotgun (WGS) entry which is preliminary data.</text>
</comment>